<organism evidence="12 13">
    <name type="scientific">Anaerosacchariphilus hominis</name>
    <dbReference type="NCBI Taxonomy" id="2763017"/>
    <lineage>
        <taxon>Bacteria</taxon>
        <taxon>Bacillati</taxon>
        <taxon>Bacillota</taxon>
        <taxon>Clostridia</taxon>
        <taxon>Lachnospirales</taxon>
        <taxon>Lachnospiraceae</taxon>
        <taxon>Anaerosacchariphilus</taxon>
    </lineage>
</organism>
<comment type="similarity">
    <text evidence="10">Belongs to the NadD family.</text>
</comment>
<evidence type="ECO:0000313" key="13">
    <source>
        <dbReference type="Proteomes" id="UP000649345"/>
    </source>
</evidence>
<evidence type="ECO:0000256" key="3">
    <source>
        <dbReference type="ARBA" id="ARBA00022642"/>
    </source>
</evidence>
<dbReference type="EC" id="2.7.7.18" evidence="10"/>
<keyword evidence="5 10" id="KW-0548">Nucleotidyltransferase</keyword>
<feature type="domain" description="Cytidyltransferase-like" evidence="11">
    <location>
        <begin position="10"/>
        <end position="178"/>
    </location>
</feature>
<comment type="caution">
    <text evidence="12">The sequence shown here is derived from an EMBL/GenBank/DDBJ whole genome shotgun (WGS) entry which is preliminary data.</text>
</comment>
<dbReference type="NCBIfam" id="TIGR00482">
    <property type="entry name" value="nicotinate (nicotinamide) nucleotide adenylyltransferase"/>
    <property type="match status" value="1"/>
</dbReference>
<accession>A0A923RM05</accession>
<dbReference type="PANTHER" id="PTHR39321:SF3">
    <property type="entry name" value="PHOSPHOPANTETHEINE ADENYLYLTRANSFERASE"/>
    <property type="match status" value="1"/>
</dbReference>
<evidence type="ECO:0000256" key="6">
    <source>
        <dbReference type="ARBA" id="ARBA00022741"/>
    </source>
</evidence>
<keyword evidence="7 10" id="KW-0067">ATP-binding</keyword>
<sequence length="208" mass="24243">MEHSRKKVGILGGTFDPIHTGHLILAEAAYESFSLDYVLIMPNGNPPHKAGQVNVSMAMRTRMAELAVSDNPHLCVSDFEKTPQDYHYTYETLEYLNREHPDTDYYFILGADSLIHFDTWKEPQRICDACRILAATRDHMETEQLRQRIQELSRRYQAQIYPLETPNIDISSNMIRERVQNGKSIRYYVPDSVETYIHENGLYRLTEE</sequence>
<keyword evidence="6 10" id="KW-0547">Nucleotide-binding</keyword>
<keyword evidence="8 10" id="KW-0520">NAD</keyword>
<evidence type="ECO:0000256" key="1">
    <source>
        <dbReference type="ARBA" id="ARBA00002324"/>
    </source>
</evidence>
<reference evidence="12" key="1">
    <citation type="submission" date="2020-08" db="EMBL/GenBank/DDBJ databases">
        <title>Genome public.</title>
        <authorList>
            <person name="Liu C."/>
            <person name="Sun Q."/>
        </authorList>
    </citation>
    <scope>NUCLEOTIDE SEQUENCE</scope>
    <source>
        <strain evidence="12">NSJ-68</strain>
    </source>
</reference>
<dbReference type="HAMAP" id="MF_00244">
    <property type="entry name" value="NaMN_adenylyltr"/>
    <property type="match status" value="1"/>
</dbReference>
<evidence type="ECO:0000256" key="5">
    <source>
        <dbReference type="ARBA" id="ARBA00022695"/>
    </source>
</evidence>
<name>A0A923RM05_9FIRM</name>
<dbReference type="NCBIfam" id="TIGR00125">
    <property type="entry name" value="cyt_tran_rel"/>
    <property type="match status" value="1"/>
</dbReference>
<evidence type="ECO:0000256" key="8">
    <source>
        <dbReference type="ARBA" id="ARBA00023027"/>
    </source>
</evidence>
<dbReference type="CDD" id="cd02165">
    <property type="entry name" value="NMNAT"/>
    <property type="match status" value="1"/>
</dbReference>
<dbReference type="Proteomes" id="UP000649345">
    <property type="component" value="Unassembled WGS sequence"/>
</dbReference>
<dbReference type="AlphaFoldDB" id="A0A923RM05"/>
<dbReference type="Gene3D" id="3.40.50.620">
    <property type="entry name" value="HUPs"/>
    <property type="match status" value="1"/>
</dbReference>
<gene>
    <name evidence="10" type="primary">nadD</name>
    <name evidence="12" type="ORF">H8S44_08520</name>
</gene>
<keyword evidence="4 10" id="KW-0808">Transferase</keyword>
<dbReference type="InterPro" id="IPR005248">
    <property type="entry name" value="NadD/NMNAT"/>
</dbReference>
<comment type="catalytic activity">
    <reaction evidence="9 10">
        <text>nicotinate beta-D-ribonucleotide + ATP + H(+) = deamido-NAD(+) + diphosphate</text>
        <dbReference type="Rhea" id="RHEA:22860"/>
        <dbReference type="ChEBI" id="CHEBI:15378"/>
        <dbReference type="ChEBI" id="CHEBI:30616"/>
        <dbReference type="ChEBI" id="CHEBI:33019"/>
        <dbReference type="ChEBI" id="CHEBI:57502"/>
        <dbReference type="ChEBI" id="CHEBI:58437"/>
        <dbReference type="EC" id="2.7.7.18"/>
    </reaction>
</comment>
<protein>
    <recommendedName>
        <fullName evidence="10">Probable nicotinate-nucleotide adenylyltransferase</fullName>
        <ecNumber evidence="10">2.7.7.18</ecNumber>
    </recommendedName>
    <alternativeName>
        <fullName evidence="10">Deamido-NAD(+) diphosphorylase</fullName>
    </alternativeName>
    <alternativeName>
        <fullName evidence="10">Deamido-NAD(+) pyrophosphorylase</fullName>
    </alternativeName>
    <alternativeName>
        <fullName evidence="10">Nicotinate mononucleotide adenylyltransferase</fullName>
        <shortName evidence="10">NaMN adenylyltransferase</shortName>
    </alternativeName>
</protein>
<evidence type="ECO:0000256" key="9">
    <source>
        <dbReference type="ARBA" id="ARBA00048721"/>
    </source>
</evidence>
<dbReference type="InterPro" id="IPR004821">
    <property type="entry name" value="Cyt_trans-like"/>
</dbReference>
<dbReference type="EMBL" id="JACOOR010000004">
    <property type="protein sequence ID" value="MBC5659812.1"/>
    <property type="molecule type" value="Genomic_DNA"/>
</dbReference>
<keyword evidence="13" id="KW-1185">Reference proteome</keyword>
<dbReference type="SUPFAM" id="SSF52374">
    <property type="entry name" value="Nucleotidylyl transferase"/>
    <property type="match status" value="1"/>
</dbReference>
<evidence type="ECO:0000256" key="10">
    <source>
        <dbReference type="HAMAP-Rule" id="MF_00244"/>
    </source>
</evidence>
<proteinExistence type="inferred from homology"/>
<comment type="function">
    <text evidence="1 10">Catalyzes the reversible adenylation of nicotinate mononucleotide (NaMN) to nicotinic acid adenine dinucleotide (NaAD).</text>
</comment>
<evidence type="ECO:0000313" key="12">
    <source>
        <dbReference type="EMBL" id="MBC5659812.1"/>
    </source>
</evidence>
<dbReference type="NCBIfam" id="NF000840">
    <property type="entry name" value="PRK00071.1-3"/>
    <property type="match status" value="1"/>
</dbReference>
<dbReference type="GO" id="GO:0009435">
    <property type="term" value="P:NAD+ biosynthetic process"/>
    <property type="evidence" value="ECO:0007669"/>
    <property type="project" value="UniProtKB-UniRule"/>
</dbReference>
<comment type="pathway">
    <text evidence="2 10">Cofactor biosynthesis; NAD(+) biosynthesis; deamido-NAD(+) from nicotinate D-ribonucleotide: step 1/1.</text>
</comment>
<keyword evidence="3 10" id="KW-0662">Pyridine nucleotide biosynthesis</keyword>
<evidence type="ECO:0000256" key="2">
    <source>
        <dbReference type="ARBA" id="ARBA00005019"/>
    </source>
</evidence>
<evidence type="ECO:0000259" key="11">
    <source>
        <dbReference type="Pfam" id="PF01467"/>
    </source>
</evidence>
<dbReference type="InterPro" id="IPR014729">
    <property type="entry name" value="Rossmann-like_a/b/a_fold"/>
</dbReference>
<dbReference type="PANTHER" id="PTHR39321">
    <property type="entry name" value="NICOTINATE-NUCLEOTIDE ADENYLYLTRANSFERASE-RELATED"/>
    <property type="match status" value="1"/>
</dbReference>
<evidence type="ECO:0000256" key="4">
    <source>
        <dbReference type="ARBA" id="ARBA00022679"/>
    </source>
</evidence>
<dbReference type="RefSeq" id="WP_186872112.1">
    <property type="nucleotide sequence ID" value="NZ_JACOOR010000004.1"/>
</dbReference>
<dbReference type="GO" id="GO:0004515">
    <property type="term" value="F:nicotinate-nucleotide adenylyltransferase activity"/>
    <property type="evidence" value="ECO:0007669"/>
    <property type="project" value="UniProtKB-UniRule"/>
</dbReference>
<dbReference type="GO" id="GO:0005524">
    <property type="term" value="F:ATP binding"/>
    <property type="evidence" value="ECO:0007669"/>
    <property type="project" value="UniProtKB-KW"/>
</dbReference>
<evidence type="ECO:0000256" key="7">
    <source>
        <dbReference type="ARBA" id="ARBA00022840"/>
    </source>
</evidence>
<dbReference type="Pfam" id="PF01467">
    <property type="entry name" value="CTP_transf_like"/>
    <property type="match status" value="1"/>
</dbReference>